<dbReference type="InterPro" id="IPR056853">
    <property type="entry name" value="AGMP_C"/>
</dbReference>
<dbReference type="InterPro" id="IPR051689">
    <property type="entry name" value="Sterol_desaturase/TMEM195"/>
</dbReference>
<comment type="cofactor">
    <cofactor evidence="1">
        <name>Fe cation</name>
        <dbReference type="ChEBI" id="CHEBI:24875"/>
    </cofactor>
</comment>
<dbReference type="GO" id="GO:0005506">
    <property type="term" value="F:iron ion binding"/>
    <property type="evidence" value="ECO:0007669"/>
    <property type="project" value="InterPro"/>
</dbReference>
<sequence length="444" mass="51780">MESLCRNSTHSSEVSKGLGRMFYLVNPQDTVFETQKEVPNFYVQSWPYFFTFLILEHIILKLQGKKGIRLNDGITSISNGLLLETGRLLWRGGEAYLYTWIYTNWRLLELPWDSTVTWLLAAVGVDFFYYWMHRACHEVHVLWAHHQVHHTSEDFNMGVGIRQSVLQGWCGFIFYLPLALAIPPAQFLVHHQFSYLYMFWIHTETIKSLGPLEYILNTPSHHRIHHGSNPYCIDVNYGGVLILWDKLFGTFRAEQEEDRIVYGLIYQQPSFNPLHLQTYYTRYVMQKYKSFDSWKHKLQAVLDRPSWKPGNTIRFRDMEEDPAIHAQVKYNVILPKWCTAYLLTHYGLILYGFHQLFLYNSELPTTTVAILVLYIFASLIIFGMILDASPKAPFYEALRCLSLVLVVKLVVPLSSSLELLYVLSGVFWLSYVGAYSEIKGLKLD</sequence>
<evidence type="ECO:0000256" key="1">
    <source>
        <dbReference type="ARBA" id="ARBA00001962"/>
    </source>
</evidence>
<protein>
    <recommendedName>
        <fullName evidence="12">Alkylglycerol monooxygenase</fullName>
        <ecNumber evidence="11">1.14.16.5</ecNumber>
    </recommendedName>
</protein>
<evidence type="ECO:0000256" key="9">
    <source>
        <dbReference type="ARBA" id="ARBA00023136"/>
    </source>
</evidence>
<accession>A0A6J2JU58</accession>
<evidence type="ECO:0000256" key="3">
    <source>
        <dbReference type="ARBA" id="ARBA00022692"/>
    </source>
</evidence>
<reference evidence="18" key="1">
    <citation type="submission" date="2025-08" db="UniProtKB">
        <authorList>
            <consortium name="RefSeq"/>
        </authorList>
    </citation>
    <scope>IDENTIFICATION</scope>
    <source>
        <tissue evidence="18">Silk gland</tissue>
    </source>
</reference>
<gene>
    <name evidence="18" type="primary">LOC114245243</name>
</gene>
<dbReference type="Proteomes" id="UP000504629">
    <property type="component" value="Unplaced"/>
</dbReference>
<evidence type="ECO:0000256" key="11">
    <source>
        <dbReference type="ARBA" id="ARBA00039026"/>
    </source>
</evidence>
<feature type="domain" description="Alkylglycerol monooxygenase C-terminal" evidence="16">
    <location>
        <begin position="339"/>
        <end position="417"/>
    </location>
</feature>
<evidence type="ECO:0000259" key="16">
    <source>
        <dbReference type="Pfam" id="PF24858"/>
    </source>
</evidence>
<name>A0A6J2JU58_BOMMA</name>
<dbReference type="PANTHER" id="PTHR21624:SF1">
    <property type="entry name" value="ALKYLGLYCEROL MONOOXYGENASE"/>
    <property type="match status" value="1"/>
</dbReference>
<proteinExistence type="inferred from homology"/>
<evidence type="ECO:0000256" key="10">
    <source>
        <dbReference type="ARBA" id="ARBA00038190"/>
    </source>
</evidence>
<keyword evidence="9 14" id="KW-0472">Membrane</keyword>
<feature type="transmembrane region" description="Helical" evidence="14">
    <location>
        <begin position="363"/>
        <end position="385"/>
    </location>
</feature>
<feature type="domain" description="Fatty acid hydroxylase" evidence="15">
    <location>
        <begin position="118"/>
        <end position="250"/>
    </location>
</feature>
<keyword evidence="4" id="KW-0256">Endoplasmic reticulum</keyword>
<evidence type="ECO:0000256" key="7">
    <source>
        <dbReference type="ARBA" id="ARBA00023004"/>
    </source>
</evidence>
<keyword evidence="3 14" id="KW-0812">Transmembrane</keyword>
<keyword evidence="7" id="KW-0408">Iron</keyword>
<keyword evidence="17" id="KW-1185">Reference proteome</keyword>
<feature type="transmembrane region" description="Helical" evidence="14">
    <location>
        <begin position="419"/>
        <end position="438"/>
    </location>
</feature>
<evidence type="ECO:0000256" key="12">
    <source>
        <dbReference type="ARBA" id="ARBA00040992"/>
    </source>
</evidence>
<dbReference type="AlphaFoldDB" id="A0A6J2JU58"/>
<evidence type="ECO:0000313" key="17">
    <source>
        <dbReference type="Proteomes" id="UP000504629"/>
    </source>
</evidence>
<dbReference type="GO" id="GO:0008610">
    <property type="term" value="P:lipid biosynthetic process"/>
    <property type="evidence" value="ECO:0007669"/>
    <property type="project" value="InterPro"/>
</dbReference>
<comment type="catalytic activity">
    <reaction evidence="13">
        <text>1-O-(1,2-saturated-alkyl)-sn-glycerol + (6R)-L-erythro-5,6,7,8-tetrahydrobiopterin + O2 = a 1-(1-hydroxyalkyl)-sn-glycerol + (6R)-L-erythro-6,7-dihydrobiopterin + H2O</text>
        <dbReference type="Rhea" id="RHEA:36255"/>
        <dbReference type="ChEBI" id="CHEBI:15377"/>
        <dbReference type="ChEBI" id="CHEBI:15379"/>
        <dbReference type="ChEBI" id="CHEBI:43120"/>
        <dbReference type="ChEBI" id="CHEBI:59560"/>
        <dbReference type="ChEBI" id="CHEBI:73418"/>
        <dbReference type="ChEBI" id="CHEBI:83957"/>
        <dbReference type="EC" id="1.14.16.5"/>
    </reaction>
</comment>
<feature type="transmembrane region" description="Helical" evidence="14">
    <location>
        <begin position="338"/>
        <end position="357"/>
    </location>
</feature>
<evidence type="ECO:0000256" key="8">
    <source>
        <dbReference type="ARBA" id="ARBA00023098"/>
    </source>
</evidence>
<evidence type="ECO:0000256" key="2">
    <source>
        <dbReference type="ARBA" id="ARBA00004477"/>
    </source>
</evidence>
<dbReference type="GO" id="GO:0006643">
    <property type="term" value="P:membrane lipid metabolic process"/>
    <property type="evidence" value="ECO:0007669"/>
    <property type="project" value="TreeGrafter"/>
</dbReference>
<comment type="similarity">
    <text evidence="10">Belongs to the sterol desaturase family. TMEM195 subfamily.</text>
</comment>
<evidence type="ECO:0000256" key="5">
    <source>
        <dbReference type="ARBA" id="ARBA00022989"/>
    </source>
</evidence>
<dbReference type="Pfam" id="PF04116">
    <property type="entry name" value="FA_hydroxylase"/>
    <property type="match status" value="1"/>
</dbReference>
<evidence type="ECO:0000313" key="18">
    <source>
        <dbReference type="RefSeq" id="XP_028033140.1"/>
    </source>
</evidence>
<evidence type="ECO:0000259" key="15">
    <source>
        <dbReference type="Pfam" id="PF04116"/>
    </source>
</evidence>
<dbReference type="RefSeq" id="XP_028033140.1">
    <property type="nucleotide sequence ID" value="XM_028177339.1"/>
</dbReference>
<dbReference type="GO" id="GO:0005789">
    <property type="term" value="C:endoplasmic reticulum membrane"/>
    <property type="evidence" value="ECO:0007669"/>
    <property type="project" value="UniProtKB-SubCell"/>
</dbReference>
<dbReference type="KEGG" id="bman:114245243"/>
<dbReference type="Pfam" id="PF24858">
    <property type="entry name" value="AGMP_C"/>
    <property type="match status" value="1"/>
</dbReference>
<organism evidence="17 18">
    <name type="scientific">Bombyx mandarina</name>
    <name type="common">Wild silk moth</name>
    <name type="synonym">Wild silkworm</name>
    <dbReference type="NCBI Taxonomy" id="7092"/>
    <lineage>
        <taxon>Eukaryota</taxon>
        <taxon>Metazoa</taxon>
        <taxon>Ecdysozoa</taxon>
        <taxon>Arthropoda</taxon>
        <taxon>Hexapoda</taxon>
        <taxon>Insecta</taxon>
        <taxon>Pterygota</taxon>
        <taxon>Neoptera</taxon>
        <taxon>Endopterygota</taxon>
        <taxon>Lepidoptera</taxon>
        <taxon>Glossata</taxon>
        <taxon>Ditrysia</taxon>
        <taxon>Bombycoidea</taxon>
        <taxon>Bombycidae</taxon>
        <taxon>Bombycinae</taxon>
        <taxon>Bombyx</taxon>
    </lineage>
</organism>
<feature type="transmembrane region" description="Helical" evidence="14">
    <location>
        <begin position="166"/>
        <end position="189"/>
    </location>
</feature>
<dbReference type="GO" id="GO:0050479">
    <property type="term" value="F:glyceryl-ether monooxygenase activity"/>
    <property type="evidence" value="ECO:0007669"/>
    <property type="project" value="UniProtKB-EC"/>
</dbReference>
<keyword evidence="5 14" id="KW-1133">Transmembrane helix</keyword>
<dbReference type="OrthoDB" id="6354873at2759"/>
<dbReference type="GeneID" id="114245243"/>
<keyword evidence="8" id="KW-0443">Lipid metabolism</keyword>
<evidence type="ECO:0000256" key="14">
    <source>
        <dbReference type="SAM" id="Phobius"/>
    </source>
</evidence>
<dbReference type="InterPro" id="IPR006694">
    <property type="entry name" value="Fatty_acid_hydroxylase"/>
</dbReference>
<evidence type="ECO:0000256" key="13">
    <source>
        <dbReference type="ARBA" id="ARBA00047556"/>
    </source>
</evidence>
<dbReference type="EC" id="1.14.16.5" evidence="11"/>
<evidence type="ECO:0000256" key="4">
    <source>
        <dbReference type="ARBA" id="ARBA00022824"/>
    </source>
</evidence>
<keyword evidence="6" id="KW-0560">Oxidoreductase</keyword>
<comment type="subcellular location">
    <subcellularLocation>
        <location evidence="2">Endoplasmic reticulum membrane</location>
        <topology evidence="2">Multi-pass membrane protein</topology>
    </subcellularLocation>
</comment>
<dbReference type="PANTHER" id="PTHR21624">
    <property type="entry name" value="STEROL DESATURASE-RELATED PROTEIN"/>
    <property type="match status" value="1"/>
</dbReference>
<evidence type="ECO:0000256" key="6">
    <source>
        <dbReference type="ARBA" id="ARBA00023002"/>
    </source>
</evidence>